<dbReference type="PhylomeDB" id="A0A022R691"/>
<dbReference type="InterPro" id="IPR013083">
    <property type="entry name" value="Znf_RING/FYVE/PHD"/>
</dbReference>
<dbReference type="OrthoDB" id="608866at2759"/>
<dbReference type="InterPro" id="IPR009057">
    <property type="entry name" value="Homeodomain-like_sf"/>
</dbReference>
<feature type="compositionally biased region" description="Basic residues" evidence="4">
    <location>
        <begin position="215"/>
        <end position="227"/>
    </location>
</feature>
<keyword evidence="8" id="KW-1185">Reference proteome</keyword>
<evidence type="ECO:0000256" key="1">
    <source>
        <dbReference type="ARBA" id="ARBA00022723"/>
    </source>
</evidence>
<feature type="domain" description="Zinc finger PHD-type" evidence="5">
    <location>
        <begin position="8"/>
        <end position="53"/>
    </location>
</feature>
<dbReference type="Gene3D" id="3.30.40.10">
    <property type="entry name" value="Zinc/RING finger domain, C3HC4 (zinc finger)"/>
    <property type="match status" value="1"/>
</dbReference>
<feature type="compositionally biased region" description="Acidic residues" evidence="4">
    <location>
        <begin position="127"/>
        <end position="139"/>
    </location>
</feature>
<evidence type="ECO:0000256" key="3">
    <source>
        <dbReference type="ARBA" id="ARBA00022833"/>
    </source>
</evidence>
<organism evidence="7 8">
    <name type="scientific">Erythranthe guttata</name>
    <name type="common">Yellow monkey flower</name>
    <name type="synonym">Mimulus guttatus</name>
    <dbReference type="NCBI Taxonomy" id="4155"/>
    <lineage>
        <taxon>Eukaryota</taxon>
        <taxon>Viridiplantae</taxon>
        <taxon>Streptophyta</taxon>
        <taxon>Embryophyta</taxon>
        <taxon>Tracheophyta</taxon>
        <taxon>Spermatophyta</taxon>
        <taxon>Magnoliopsida</taxon>
        <taxon>eudicotyledons</taxon>
        <taxon>Gunneridae</taxon>
        <taxon>Pentapetalae</taxon>
        <taxon>asterids</taxon>
        <taxon>lamiids</taxon>
        <taxon>Lamiales</taxon>
        <taxon>Phrymaceae</taxon>
        <taxon>Erythranthe</taxon>
    </lineage>
</organism>
<name>A0A022R691_ERYGU</name>
<feature type="domain" description="Myb-like" evidence="6">
    <location>
        <begin position="303"/>
        <end position="362"/>
    </location>
</feature>
<dbReference type="EMBL" id="KI630693">
    <property type="protein sequence ID" value="EYU34385.1"/>
    <property type="molecule type" value="Genomic_DNA"/>
</dbReference>
<evidence type="ECO:0000313" key="8">
    <source>
        <dbReference type="Proteomes" id="UP000030748"/>
    </source>
</evidence>
<evidence type="ECO:0000256" key="4">
    <source>
        <dbReference type="SAM" id="MobiDB-lite"/>
    </source>
</evidence>
<dbReference type="GO" id="GO:0008270">
    <property type="term" value="F:zinc ion binding"/>
    <property type="evidence" value="ECO:0007669"/>
    <property type="project" value="UniProtKB-KW"/>
</dbReference>
<feature type="compositionally biased region" description="Basic and acidic residues" evidence="4">
    <location>
        <begin position="153"/>
        <end position="199"/>
    </location>
</feature>
<keyword evidence="2" id="KW-0863">Zinc-finger</keyword>
<proteinExistence type="predicted"/>
<evidence type="ECO:0000259" key="5">
    <source>
        <dbReference type="SMART" id="SM00249"/>
    </source>
</evidence>
<keyword evidence="1" id="KW-0479">Metal-binding</keyword>
<evidence type="ECO:0000256" key="2">
    <source>
        <dbReference type="ARBA" id="ARBA00022771"/>
    </source>
</evidence>
<dbReference type="OMA" id="MIGVDQT"/>
<dbReference type="Proteomes" id="UP000030748">
    <property type="component" value="Unassembled WGS sequence"/>
</dbReference>
<dbReference type="InterPro" id="IPR001005">
    <property type="entry name" value="SANT/Myb"/>
</dbReference>
<accession>A0A022R691</accession>
<dbReference type="KEGG" id="egt:105961321"/>
<feature type="compositionally biased region" description="Low complexity" evidence="4">
    <location>
        <begin position="200"/>
        <end position="211"/>
    </location>
</feature>
<keyword evidence="3" id="KW-0862">Zinc</keyword>
<dbReference type="PANTHER" id="PTHR47863:SF4">
    <property type="entry name" value="RING_FYVE_PHD ZINC FINGER SUPERFAMILY PROTEIN"/>
    <property type="match status" value="1"/>
</dbReference>
<sequence length="362" mass="41588">MDWSEKNLCIKCNKADNLLICSENGCPLAMHEACMGCRARFDDAGDFYCPYCLYKKAVAELRQAREYALERKKALSLFMDINVGANERRLQENKGDEANGHHQLKVSEPNVNNDVCNDEGHKSNNLGEEEEKIEEEDSEGSERSSGQEPSINSRDEQNIRNEDGKTANEEEHEDPSVEIHEDKTRNSEEENIHEERCETSSDSTSNDSSQSLRERTKRKLRFKRSKTKIRETRAVSVQSKRVKMVENDKQRSPASTSSMRSSRMSSSSAPRTERVDHASRGSKKGRHSSVQIANETFSGKKRRRLFWSVEEVEKLKEGIEKYSTEINKNIPWRKILMYGHGVFDETRTPGDLREKGRKLFTK</sequence>
<evidence type="ECO:0008006" key="9">
    <source>
        <dbReference type="Google" id="ProtNLM"/>
    </source>
</evidence>
<dbReference type="SMART" id="SM00249">
    <property type="entry name" value="PHD"/>
    <property type="match status" value="1"/>
</dbReference>
<dbReference type="SUPFAM" id="SSF57903">
    <property type="entry name" value="FYVE/PHD zinc finger"/>
    <property type="match status" value="1"/>
</dbReference>
<dbReference type="InterPro" id="IPR011011">
    <property type="entry name" value="Znf_FYVE_PHD"/>
</dbReference>
<dbReference type="PANTHER" id="PTHR47863">
    <property type="entry name" value="RING/FYVE/PHD ZINC FINGER SUPERFAMILY PROTEIN"/>
    <property type="match status" value="1"/>
</dbReference>
<dbReference type="SMART" id="SM00717">
    <property type="entry name" value="SANT"/>
    <property type="match status" value="1"/>
</dbReference>
<dbReference type="InterPro" id="IPR001965">
    <property type="entry name" value="Znf_PHD"/>
</dbReference>
<reference evidence="7 8" key="1">
    <citation type="journal article" date="2013" name="Proc. Natl. Acad. Sci. U.S.A.">
        <title>Fine-scale variation in meiotic recombination in Mimulus inferred from population shotgun sequencing.</title>
        <authorList>
            <person name="Hellsten U."/>
            <person name="Wright K.M."/>
            <person name="Jenkins J."/>
            <person name="Shu S."/>
            <person name="Yuan Y."/>
            <person name="Wessler S.R."/>
            <person name="Schmutz J."/>
            <person name="Willis J.H."/>
            <person name="Rokhsar D.S."/>
        </authorList>
    </citation>
    <scope>NUCLEOTIDE SEQUENCE [LARGE SCALE GENOMIC DNA]</scope>
    <source>
        <strain evidence="8">cv. DUN x IM62</strain>
    </source>
</reference>
<dbReference type="eggNOG" id="ENOG502S1HM">
    <property type="taxonomic scope" value="Eukaryota"/>
</dbReference>
<protein>
    <recommendedName>
        <fullName evidence="9">Myb-like domain-containing protein</fullName>
    </recommendedName>
</protein>
<dbReference type="Gene3D" id="1.10.10.60">
    <property type="entry name" value="Homeodomain-like"/>
    <property type="match status" value="1"/>
</dbReference>
<gene>
    <name evidence="7" type="ORF">MIMGU_mgv1a008782mg</name>
</gene>
<feature type="region of interest" description="Disordered" evidence="4">
    <location>
        <begin position="93"/>
        <end position="295"/>
    </location>
</feature>
<evidence type="ECO:0000313" key="7">
    <source>
        <dbReference type="EMBL" id="EYU34385.1"/>
    </source>
</evidence>
<evidence type="ECO:0000259" key="6">
    <source>
        <dbReference type="SMART" id="SM00717"/>
    </source>
</evidence>
<feature type="compositionally biased region" description="Low complexity" evidence="4">
    <location>
        <begin position="252"/>
        <end position="270"/>
    </location>
</feature>
<dbReference type="STRING" id="4155.A0A022R691"/>
<dbReference type="AlphaFoldDB" id="A0A022R691"/>
<dbReference type="SUPFAM" id="SSF46689">
    <property type="entry name" value="Homeodomain-like"/>
    <property type="match status" value="1"/>
</dbReference>